<comment type="similarity">
    <text evidence="2 10 13">Belongs to the SecY/SEC61-alpha family.</text>
</comment>
<dbReference type="OrthoDB" id="9809248at2"/>
<dbReference type="InterPro" id="IPR002208">
    <property type="entry name" value="SecY/SEC61-alpha"/>
</dbReference>
<comment type="subunit">
    <text evidence="10">Component of the Sec protein translocase complex. Heterotrimer consisting of SecY, SecE and SecG subunits. The heterotrimers can form oligomers, although 1 heterotrimer is thought to be able to translocate proteins. Interacts with the ribosome. Interacts with SecDF, and other proteins may be involved. Interacts with SecA.</text>
</comment>
<dbReference type="InterPro" id="IPR023201">
    <property type="entry name" value="SecY_dom_sf"/>
</dbReference>
<keyword evidence="8 10" id="KW-0472">Membrane</keyword>
<keyword evidence="7 10" id="KW-0811">Translocation</keyword>
<dbReference type="PANTHER" id="PTHR10906">
    <property type="entry name" value="SECY/SEC61-ALPHA FAMILY MEMBER"/>
    <property type="match status" value="1"/>
</dbReference>
<dbReference type="GO" id="GO:0005886">
    <property type="term" value="C:plasma membrane"/>
    <property type="evidence" value="ECO:0007669"/>
    <property type="project" value="UniProtKB-SubCell"/>
</dbReference>
<comment type="function">
    <text evidence="10 11">The central subunit of the protein translocation channel SecYEG. Consists of two halves formed by TMs 1-5 and 6-10. These two domains form a lateral gate at the front which open onto the bilayer between TMs 2 and 7, and are clamped together by SecE at the back. The channel is closed by both a pore ring composed of hydrophobic SecY resides and a short helix (helix 2A) on the extracellular side of the membrane which forms a plug. The plug probably moves laterally to allow the channel to open. The ring and the pore may move independently.</text>
</comment>
<dbReference type="AlphaFoldDB" id="A0A3D9FF66"/>
<dbReference type="HAMAP" id="MF_01465">
    <property type="entry name" value="SecY"/>
    <property type="match status" value="1"/>
</dbReference>
<evidence type="ECO:0000256" key="2">
    <source>
        <dbReference type="ARBA" id="ARBA00005751"/>
    </source>
</evidence>
<evidence type="ECO:0000256" key="9">
    <source>
        <dbReference type="ARBA" id="ARBA00039733"/>
    </source>
</evidence>
<feature type="transmembrane region" description="Helical" evidence="10">
    <location>
        <begin position="26"/>
        <end position="44"/>
    </location>
</feature>
<organism evidence="14 15">
    <name type="scientific">Parasphingopyxis lamellibrachiae</name>
    <dbReference type="NCBI Taxonomy" id="680125"/>
    <lineage>
        <taxon>Bacteria</taxon>
        <taxon>Pseudomonadati</taxon>
        <taxon>Pseudomonadota</taxon>
        <taxon>Alphaproteobacteria</taxon>
        <taxon>Sphingomonadales</taxon>
        <taxon>Sphingomonadaceae</taxon>
        <taxon>Parasphingopyxis</taxon>
    </lineage>
</organism>
<dbReference type="EMBL" id="QRDP01000004">
    <property type="protein sequence ID" value="RED16470.1"/>
    <property type="molecule type" value="Genomic_DNA"/>
</dbReference>
<evidence type="ECO:0000313" key="15">
    <source>
        <dbReference type="Proteomes" id="UP000256310"/>
    </source>
</evidence>
<name>A0A3D9FF66_9SPHN</name>
<dbReference type="InterPro" id="IPR030659">
    <property type="entry name" value="SecY_CS"/>
</dbReference>
<comment type="caution">
    <text evidence="10">Lacks conserved residue(s) required for the propagation of feature annotation.</text>
</comment>
<proteinExistence type="inferred from homology"/>
<gene>
    <name evidence="10" type="primary">secY</name>
    <name evidence="14" type="ORF">DFR46_1493</name>
</gene>
<evidence type="ECO:0000256" key="8">
    <source>
        <dbReference type="ARBA" id="ARBA00023136"/>
    </source>
</evidence>
<evidence type="ECO:0000313" key="14">
    <source>
        <dbReference type="EMBL" id="RED16470.1"/>
    </source>
</evidence>
<keyword evidence="6 10" id="KW-1133">Transmembrane helix</keyword>
<dbReference type="Pfam" id="PF00344">
    <property type="entry name" value="SecY"/>
    <property type="match status" value="1"/>
</dbReference>
<feature type="transmembrane region" description="Helical" evidence="10">
    <location>
        <begin position="412"/>
        <end position="432"/>
    </location>
</feature>
<protein>
    <recommendedName>
        <fullName evidence="9 10">Protein translocase subunit SecY</fullName>
    </recommendedName>
</protein>
<dbReference type="Gene3D" id="1.10.3370.10">
    <property type="entry name" value="SecY subunit domain"/>
    <property type="match status" value="1"/>
</dbReference>
<dbReference type="PRINTS" id="PR00303">
    <property type="entry name" value="SECYTRNLCASE"/>
</dbReference>
<evidence type="ECO:0000256" key="10">
    <source>
        <dbReference type="HAMAP-Rule" id="MF_01465"/>
    </source>
</evidence>
<feature type="transmembrane region" description="Helical" evidence="10">
    <location>
        <begin position="165"/>
        <end position="185"/>
    </location>
</feature>
<dbReference type="PROSITE" id="PS00756">
    <property type="entry name" value="SECY_2"/>
    <property type="match status" value="1"/>
</dbReference>
<feature type="transmembrane region" description="Helical" evidence="10">
    <location>
        <begin position="85"/>
        <end position="106"/>
    </location>
</feature>
<evidence type="ECO:0000256" key="6">
    <source>
        <dbReference type="ARBA" id="ARBA00022989"/>
    </source>
</evidence>
<feature type="transmembrane region" description="Helical" evidence="10">
    <location>
        <begin position="127"/>
        <end position="145"/>
    </location>
</feature>
<dbReference type="GO" id="GO:0006605">
    <property type="term" value="P:protein targeting"/>
    <property type="evidence" value="ECO:0007669"/>
    <property type="project" value="UniProtKB-UniRule"/>
</dbReference>
<keyword evidence="5 10" id="KW-0653">Protein transport</keyword>
<dbReference type="SUPFAM" id="SSF103491">
    <property type="entry name" value="Preprotein translocase SecY subunit"/>
    <property type="match status" value="1"/>
</dbReference>
<keyword evidence="15" id="KW-1185">Reference proteome</keyword>
<dbReference type="FunFam" id="1.10.3370.10:FF:000001">
    <property type="entry name" value="Preprotein translocase subunit SecY"/>
    <property type="match status" value="1"/>
</dbReference>
<dbReference type="GO" id="GO:0043952">
    <property type="term" value="P:protein transport by the Sec complex"/>
    <property type="evidence" value="ECO:0007669"/>
    <property type="project" value="UniProtKB-UniRule"/>
</dbReference>
<evidence type="ECO:0000256" key="4">
    <source>
        <dbReference type="ARBA" id="ARBA00022692"/>
    </source>
</evidence>
<keyword evidence="3 10" id="KW-0813">Transport</keyword>
<evidence type="ECO:0000256" key="11">
    <source>
        <dbReference type="RuleBase" id="RU000537"/>
    </source>
</evidence>
<dbReference type="NCBIfam" id="TIGR00967">
    <property type="entry name" value="3a0501s007"/>
    <property type="match status" value="1"/>
</dbReference>
<keyword evidence="4 10" id="KW-0812">Transmembrane</keyword>
<sequence length="463" mass="49583">MASNANAGAGLNLGKFAQATELRQRIWFTLGALIIFRLLSFVPLPGIDPVALQQVVSTMQDNTGGGGILNVFNTFSGGSLERMSIIALGIMPYITASIVVQMAAALSPTLNAIKKEGESGRKKLNQYTRYGTVGLTIVQGYFLVVGLETMGAAQGVQVVVSDSMMLFRLGAVVSLVGGTMFLMWLGEQITSRGIGNGISLIIMAGIVAQMPTELIQLFASGQTGAIPTGYVVGFLLLFIGLIFGICFMERAQRRVLIQYPKRAQQRGGMTQEKSHLPLKINTAGVIPPIFASSLLLMPLTVAQFMSGGVTDTSGTGNELLLTITNALGRGGSLYLLLYASLIAFFCFFYTAVVFNPEETADNLKRYGGFVPGIRPGERTAEYLDYVLTRITVVGAIYLVTICLIPEFLSTQVGIQAFVLGGTSLLIVVNVTIDTVSQIQSHLLAHQYGDLIKKAKLKGGGQRR</sequence>
<comment type="caution">
    <text evidence="14">The sequence shown here is derived from an EMBL/GenBank/DDBJ whole genome shotgun (WGS) entry which is preliminary data.</text>
</comment>
<evidence type="ECO:0000256" key="1">
    <source>
        <dbReference type="ARBA" id="ARBA00004141"/>
    </source>
</evidence>
<dbReference type="PIRSF" id="PIRSF004557">
    <property type="entry name" value="SecY"/>
    <property type="match status" value="1"/>
</dbReference>
<dbReference type="RefSeq" id="WP_116235871.1">
    <property type="nucleotide sequence ID" value="NZ_QRDP01000004.1"/>
</dbReference>
<evidence type="ECO:0000256" key="7">
    <source>
        <dbReference type="ARBA" id="ARBA00023010"/>
    </source>
</evidence>
<reference evidence="14 15" key="1">
    <citation type="submission" date="2018-07" db="EMBL/GenBank/DDBJ databases">
        <title>Genomic Encyclopedia of Type Strains, Phase IV (KMG-IV): sequencing the most valuable type-strain genomes for metagenomic binning, comparative biology and taxonomic classification.</title>
        <authorList>
            <person name="Goeker M."/>
        </authorList>
    </citation>
    <scope>NUCLEOTIDE SEQUENCE [LARGE SCALE GENOMIC DNA]</scope>
    <source>
        <strain evidence="14 15">DSM 26725</strain>
    </source>
</reference>
<feature type="transmembrane region" description="Helical" evidence="10">
    <location>
        <begin position="197"/>
        <end position="219"/>
    </location>
</feature>
<dbReference type="InterPro" id="IPR026593">
    <property type="entry name" value="SecY"/>
</dbReference>
<feature type="transmembrane region" description="Helical" evidence="10">
    <location>
        <begin position="225"/>
        <end position="248"/>
    </location>
</feature>
<evidence type="ECO:0000256" key="12">
    <source>
        <dbReference type="RuleBase" id="RU003484"/>
    </source>
</evidence>
<feature type="transmembrane region" description="Helical" evidence="10">
    <location>
        <begin position="333"/>
        <end position="354"/>
    </location>
</feature>
<dbReference type="GO" id="GO:0065002">
    <property type="term" value="P:intracellular protein transmembrane transport"/>
    <property type="evidence" value="ECO:0007669"/>
    <property type="project" value="UniProtKB-UniRule"/>
</dbReference>
<accession>A0A3D9FF66</accession>
<keyword evidence="10" id="KW-1003">Cell membrane</keyword>
<evidence type="ECO:0000256" key="13">
    <source>
        <dbReference type="RuleBase" id="RU004349"/>
    </source>
</evidence>
<dbReference type="Proteomes" id="UP000256310">
    <property type="component" value="Unassembled WGS sequence"/>
</dbReference>
<evidence type="ECO:0000256" key="3">
    <source>
        <dbReference type="ARBA" id="ARBA00022448"/>
    </source>
</evidence>
<comment type="subcellular location">
    <subcellularLocation>
        <location evidence="10">Cell membrane</location>
        <topology evidence="10">Multi-pass membrane protein</topology>
    </subcellularLocation>
    <subcellularLocation>
        <location evidence="1 12">Membrane</location>
        <topology evidence="1 12">Multi-pass membrane protein</topology>
    </subcellularLocation>
</comment>
<dbReference type="PROSITE" id="PS00755">
    <property type="entry name" value="SECY_1"/>
    <property type="match status" value="1"/>
</dbReference>
<evidence type="ECO:0000256" key="5">
    <source>
        <dbReference type="ARBA" id="ARBA00022927"/>
    </source>
</evidence>
<feature type="transmembrane region" description="Helical" evidence="10">
    <location>
        <begin position="386"/>
        <end position="405"/>
    </location>
</feature>